<comment type="caution">
    <text evidence="1">The sequence shown here is derived from an EMBL/GenBank/DDBJ whole genome shotgun (WGS) entry which is preliminary data.</text>
</comment>
<sequence length="88" mass="9810">MLLFQEVLFNFNKKKKKKGYDPDWEAAAPSKRLLNLHVFGTVPLECYFGGGPALAAIWGLCGAGFGCLLEPWQTPDGEISGLYWEEDD</sequence>
<keyword evidence="2" id="KW-1185">Reference proteome</keyword>
<dbReference type="EMBL" id="CAJNDS010002723">
    <property type="protein sequence ID" value="CAE7573753.1"/>
    <property type="molecule type" value="Genomic_DNA"/>
</dbReference>
<dbReference type="OrthoDB" id="416142at2759"/>
<proteinExistence type="predicted"/>
<evidence type="ECO:0000313" key="1">
    <source>
        <dbReference type="EMBL" id="CAE7573753.1"/>
    </source>
</evidence>
<evidence type="ECO:0000313" key="2">
    <source>
        <dbReference type="Proteomes" id="UP000604046"/>
    </source>
</evidence>
<accession>A0A812UR10</accession>
<reference evidence="1" key="1">
    <citation type="submission" date="2021-02" db="EMBL/GenBank/DDBJ databases">
        <authorList>
            <person name="Dougan E. K."/>
            <person name="Rhodes N."/>
            <person name="Thang M."/>
            <person name="Chan C."/>
        </authorList>
    </citation>
    <scope>NUCLEOTIDE SEQUENCE</scope>
</reference>
<protein>
    <submittedName>
        <fullName evidence="1">Uncharacterized protein</fullName>
    </submittedName>
</protein>
<dbReference type="AlphaFoldDB" id="A0A812UR10"/>
<name>A0A812UR10_9DINO</name>
<organism evidence="1 2">
    <name type="scientific">Symbiodinium natans</name>
    <dbReference type="NCBI Taxonomy" id="878477"/>
    <lineage>
        <taxon>Eukaryota</taxon>
        <taxon>Sar</taxon>
        <taxon>Alveolata</taxon>
        <taxon>Dinophyceae</taxon>
        <taxon>Suessiales</taxon>
        <taxon>Symbiodiniaceae</taxon>
        <taxon>Symbiodinium</taxon>
    </lineage>
</organism>
<dbReference type="Proteomes" id="UP000604046">
    <property type="component" value="Unassembled WGS sequence"/>
</dbReference>
<gene>
    <name evidence="1" type="ORF">SNAT2548_LOCUS32721</name>
</gene>